<accession>A0ABQ6HZF4</accession>
<evidence type="ECO:0000313" key="2">
    <source>
        <dbReference type="Proteomes" id="UP001157091"/>
    </source>
</evidence>
<dbReference type="Proteomes" id="UP001157091">
    <property type="component" value="Unassembled WGS sequence"/>
</dbReference>
<reference evidence="2" key="1">
    <citation type="journal article" date="2019" name="Int. J. Syst. Evol. Microbiol.">
        <title>The Global Catalogue of Microorganisms (GCM) 10K type strain sequencing project: providing services to taxonomists for standard genome sequencing and annotation.</title>
        <authorList>
            <consortium name="The Broad Institute Genomics Platform"/>
            <consortium name="The Broad Institute Genome Sequencing Center for Infectious Disease"/>
            <person name="Wu L."/>
            <person name="Ma J."/>
        </authorList>
    </citation>
    <scope>NUCLEOTIDE SEQUENCE [LARGE SCALE GENOMIC DNA]</scope>
    <source>
        <strain evidence="2">NBRC 106348</strain>
    </source>
</reference>
<evidence type="ECO:0000313" key="1">
    <source>
        <dbReference type="EMBL" id="GMA22894.1"/>
    </source>
</evidence>
<evidence type="ECO:0008006" key="3">
    <source>
        <dbReference type="Google" id="ProtNLM"/>
    </source>
</evidence>
<dbReference type="Gene3D" id="3.40.50.2300">
    <property type="match status" value="1"/>
</dbReference>
<name>A0ABQ6HZF4_9MICO</name>
<dbReference type="SUPFAM" id="SSF53822">
    <property type="entry name" value="Periplasmic binding protein-like I"/>
    <property type="match status" value="1"/>
</dbReference>
<dbReference type="PROSITE" id="PS51257">
    <property type="entry name" value="PROKAR_LIPOPROTEIN"/>
    <property type="match status" value="1"/>
</dbReference>
<organism evidence="1 2">
    <name type="scientific">Luteimicrobium album</name>
    <dbReference type="NCBI Taxonomy" id="1054550"/>
    <lineage>
        <taxon>Bacteria</taxon>
        <taxon>Bacillati</taxon>
        <taxon>Actinomycetota</taxon>
        <taxon>Actinomycetes</taxon>
        <taxon>Micrococcales</taxon>
        <taxon>Luteimicrobium</taxon>
    </lineage>
</organism>
<protein>
    <recommendedName>
        <fullName evidence="3">Sugar ABC transporter substrate-binding protein</fullName>
    </recommendedName>
</protein>
<dbReference type="EMBL" id="BSUK01000001">
    <property type="protein sequence ID" value="GMA22894.1"/>
    <property type="molecule type" value="Genomic_DNA"/>
</dbReference>
<keyword evidence="2" id="KW-1185">Reference proteome</keyword>
<comment type="caution">
    <text evidence="1">The sequence shown here is derived from an EMBL/GenBank/DDBJ whole genome shotgun (WGS) entry which is preliminary data.</text>
</comment>
<proteinExistence type="predicted"/>
<dbReference type="InterPro" id="IPR028082">
    <property type="entry name" value="Peripla_BP_I"/>
</dbReference>
<sequence length="98" mass="10186">MRVRTTIAGAGLCLAVALTASCSSDPGADEKKSGDSIVLGFSQRRLAGSDWWKTLLQGAQDRAKELGVSIEVTDAGGDTVKQNSDVDTLITKGSTRSS</sequence>
<gene>
    <name evidence="1" type="ORF">GCM10025864_06530</name>
</gene>